<dbReference type="PANTHER" id="PTHR22789:SF0">
    <property type="entry name" value="3-OXO-TETRONATE 4-PHOSPHATE DECARBOXYLASE-RELATED"/>
    <property type="match status" value="1"/>
</dbReference>
<evidence type="ECO:0000313" key="4">
    <source>
        <dbReference type="EMBL" id="QYY43642.1"/>
    </source>
</evidence>
<keyword evidence="5" id="KW-1185">Reference proteome</keyword>
<evidence type="ECO:0000259" key="3">
    <source>
        <dbReference type="SMART" id="SM01007"/>
    </source>
</evidence>
<evidence type="ECO:0000256" key="2">
    <source>
        <dbReference type="ARBA" id="ARBA00023239"/>
    </source>
</evidence>
<dbReference type="Proteomes" id="UP000826616">
    <property type="component" value="Chromosome"/>
</dbReference>
<dbReference type="SMART" id="SM01007">
    <property type="entry name" value="Aldolase_II"/>
    <property type="match status" value="1"/>
</dbReference>
<accession>A0ABX8YDR5</accession>
<gene>
    <name evidence="4" type="ORF">K3F53_05315</name>
</gene>
<protein>
    <submittedName>
        <fullName evidence="4">Class II aldolase/adducin family protein</fullName>
    </submittedName>
</protein>
<dbReference type="GeneID" id="97140781"/>
<feature type="domain" description="Class II aldolase/adducin N-terminal" evidence="3">
    <location>
        <begin position="9"/>
        <end position="185"/>
    </location>
</feature>
<dbReference type="InterPro" id="IPR001303">
    <property type="entry name" value="Aldolase_II/adducin_N"/>
</dbReference>
<dbReference type="SUPFAM" id="SSF53639">
    <property type="entry name" value="AraD/HMP-PK domain-like"/>
    <property type="match status" value="1"/>
</dbReference>
<dbReference type="Pfam" id="PF00596">
    <property type="entry name" value="Aldolase_II"/>
    <property type="match status" value="1"/>
</dbReference>
<keyword evidence="1" id="KW-0479">Metal-binding</keyword>
<proteinExistence type="predicted"/>
<dbReference type="PANTHER" id="PTHR22789">
    <property type="entry name" value="FUCULOSE PHOSPHATE ALDOLASE"/>
    <property type="match status" value="1"/>
</dbReference>
<dbReference type="InterPro" id="IPR050197">
    <property type="entry name" value="Aldolase_class_II_sugar_metab"/>
</dbReference>
<keyword evidence="2" id="KW-0456">Lyase</keyword>
<evidence type="ECO:0000313" key="5">
    <source>
        <dbReference type="Proteomes" id="UP000826616"/>
    </source>
</evidence>
<dbReference type="Gene3D" id="3.40.225.10">
    <property type="entry name" value="Class II aldolase/adducin N-terminal domain"/>
    <property type="match status" value="1"/>
</dbReference>
<dbReference type="InterPro" id="IPR036409">
    <property type="entry name" value="Aldolase_II/adducin_N_sf"/>
</dbReference>
<dbReference type="EMBL" id="CP080764">
    <property type="protein sequence ID" value="QYY43642.1"/>
    <property type="molecule type" value="Genomic_DNA"/>
</dbReference>
<name>A0ABX8YDR5_ANETH</name>
<organism evidence="4 5">
    <name type="scientific">Aneurinibacillus thermoaerophilus</name>
    <dbReference type="NCBI Taxonomy" id="143495"/>
    <lineage>
        <taxon>Bacteria</taxon>
        <taxon>Bacillati</taxon>
        <taxon>Bacillota</taxon>
        <taxon>Bacilli</taxon>
        <taxon>Bacillales</taxon>
        <taxon>Paenibacillaceae</taxon>
        <taxon>Aneurinibacillus group</taxon>
        <taxon>Aneurinibacillus</taxon>
    </lineage>
</organism>
<evidence type="ECO:0000256" key="1">
    <source>
        <dbReference type="ARBA" id="ARBA00022723"/>
    </source>
</evidence>
<reference evidence="4 5" key="1">
    <citation type="submission" date="2021-08" db="EMBL/GenBank/DDBJ databases">
        <title>Complete genome sequence of the strain Aneurinibacillus thermoaerophilus CCM 8960.</title>
        <authorList>
            <person name="Musilova J."/>
            <person name="Kourilova X."/>
            <person name="Pernicova I."/>
            <person name="Bezdicek M."/>
            <person name="Lengerova M."/>
            <person name="Obruca S."/>
            <person name="Sedlar K."/>
        </authorList>
    </citation>
    <scope>NUCLEOTIDE SEQUENCE [LARGE SCALE GENOMIC DNA]</scope>
    <source>
        <strain evidence="4 5">CCM 8960</strain>
    </source>
</reference>
<dbReference type="RefSeq" id="WP_204244838.1">
    <property type="nucleotide sequence ID" value="NZ_CP080764.1"/>
</dbReference>
<sequence>MMKKVKLAEEMVEVGRRLYQSGFVAANDGNISVRVNEKHVLITPSGVSKGFMSASSMLLVNLEGEVIEGEGRPSTESAMHFDIYKHRPDVQAVVHAHPPTATGFAVAGIPLDQLAMPELIVTMGTIPLAPYGMPGTDELPSTLRPYYQEHDAILLSNHGAVTMGRTLTEALFKMESVEMCAKILFTARMLGRVRELSDEQVDKLVDSRSFYGLKGAHPGKKIIEQRRKKGEQS</sequence>